<name>A0A9X9C2B9_9GAMM</name>
<accession>A0A9X9C2B9</accession>
<dbReference type="AlphaFoldDB" id="A0A9X9C2B9"/>
<organism evidence="1 2">
    <name type="scientific">Serratia ureilytica</name>
    <dbReference type="NCBI Taxonomy" id="300181"/>
    <lineage>
        <taxon>Bacteria</taxon>
        <taxon>Pseudomonadati</taxon>
        <taxon>Pseudomonadota</taxon>
        <taxon>Gammaproteobacteria</taxon>
        <taxon>Enterobacterales</taxon>
        <taxon>Yersiniaceae</taxon>
        <taxon>Serratia</taxon>
    </lineage>
</organism>
<evidence type="ECO:0000313" key="1">
    <source>
        <dbReference type="EMBL" id="TXE26918.1"/>
    </source>
</evidence>
<comment type="caution">
    <text evidence="1">The sequence shown here is derived from an EMBL/GenBank/DDBJ whole genome shotgun (WGS) entry which is preliminary data.</text>
</comment>
<protein>
    <submittedName>
        <fullName evidence="1">Uncharacterized protein</fullName>
    </submittedName>
</protein>
<dbReference type="RefSeq" id="WP_147838687.1">
    <property type="nucleotide sequence ID" value="NZ_VOUP01000012.1"/>
</dbReference>
<proteinExistence type="predicted"/>
<evidence type="ECO:0000313" key="2">
    <source>
        <dbReference type="Proteomes" id="UP000321307"/>
    </source>
</evidence>
<reference evidence="1 2" key="1">
    <citation type="submission" date="2019-07" db="EMBL/GenBank/DDBJ databases">
        <title>Serratia strains were isolated from fresh produce.</title>
        <authorList>
            <person name="Cho G.-S."/>
            <person name="Stein M."/>
            <person name="Lee W."/>
            <person name="Suh S.H."/>
            <person name="Franz C.M.A.P."/>
        </authorList>
    </citation>
    <scope>NUCLEOTIDE SEQUENCE [LARGE SCALE GENOMIC DNA]</scope>
    <source>
        <strain evidence="1 2">S17</strain>
    </source>
</reference>
<gene>
    <name evidence="1" type="ORF">FOT63_18460</name>
</gene>
<sequence>MKHFNVTFFTDILRPVRLVLAGVFFANLFWCSSSIASELVNRNGYAIWISNEIQRLVTSPDLVKVCPGTDKPGYYCTGVMIHSNEDGSEPVDWTQPYSSSKDNKLSFSYWHYPILKYNQRPGSYQSVGIVFWPAGYLKTDGSSYEENFTCGYPRDGASGDKLGKAECGDGNERCQDIGIFTADDYLKANSPQCGFAINTPGYNTEKAYSAILDIEGRFIEKYGKAMPYDEFILKPWTGTDVSKIPLMAFFVNNVTNGPKEIPDAVSKAQVLQLDYYNKSGLFAPVVVVTGSSWAEPTFSGGPEYQSKEIPRDVKVFGGTKNDYSSINATKQ</sequence>
<dbReference type="EMBL" id="VOUP01000012">
    <property type="protein sequence ID" value="TXE26918.1"/>
    <property type="molecule type" value="Genomic_DNA"/>
</dbReference>
<dbReference type="Proteomes" id="UP000321307">
    <property type="component" value="Unassembled WGS sequence"/>
</dbReference>